<comment type="caution">
    <text evidence="1">The sequence shown here is derived from an EMBL/GenBank/DDBJ whole genome shotgun (WGS) entry which is preliminary data.</text>
</comment>
<reference evidence="1 2" key="1">
    <citation type="submission" date="2014-08" db="EMBL/GenBank/DDBJ databases">
        <title>Whole genome shotgun sequence of Rhizobium rubi NBRC 13261.</title>
        <authorList>
            <person name="Katano-Makiyama Y."/>
            <person name="Hosoyama A."/>
            <person name="Hashimoto M."/>
            <person name="Hosoyama Y."/>
            <person name="Noguchi M."/>
            <person name="Tsuchikane K."/>
            <person name="Uohara A."/>
            <person name="Ohji S."/>
            <person name="Ichikawa N."/>
            <person name="Kimura A."/>
            <person name="Yamazoe A."/>
            <person name="Fujita N."/>
        </authorList>
    </citation>
    <scope>NUCLEOTIDE SEQUENCE [LARGE SCALE GENOMIC DNA]</scope>
    <source>
        <strain evidence="1 2">NBRC 13261</strain>
    </source>
</reference>
<dbReference type="EMBL" id="BBJU01000001">
    <property type="protein sequence ID" value="GAK68599.1"/>
    <property type="molecule type" value="Genomic_DNA"/>
</dbReference>
<dbReference type="AlphaFoldDB" id="A0A081CPK3"/>
<sequence>MAAVVIATPGSSVKEQIGANYAKRLTARGFVTLTFDPAYQGHENVGCISL</sequence>
<protein>
    <submittedName>
        <fullName evidence="1">Uncharacterized protein</fullName>
    </submittedName>
</protein>
<evidence type="ECO:0000313" key="2">
    <source>
        <dbReference type="Proteomes" id="UP000028701"/>
    </source>
</evidence>
<evidence type="ECO:0000313" key="1">
    <source>
        <dbReference type="EMBL" id="GAK68599.1"/>
    </source>
</evidence>
<dbReference type="eggNOG" id="COG1073">
    <property type="taxonomic scope" value="Bacteria"/>
</dbReference>
<name>A0A081CPK3_9HYPH</name>
<organism evidence="1 2">
    <name type="scientific">Agrobacterium rubi TR3 = NBRC 13261</name>
    <dbReference type="NCBI Taxonomy" id="1368415"/>
    <lineage>
        <taxon>Bacteria</taxon>
        <taxon>Pseudomonadati</taxon>
        <taxon>Pseudomonadota</taxon>
        <taxon>Alphaproteobacteria</taxon>
        <taxon>Hyphomicrobiales</taxon>
        <taxon>Rhizobiaceae</taxon>
        <taxon>Rhizobium/Agrobacterium group</taxon>
        <taxon>Agrobacterium</taxon>
    </lineage>
</organism>
<dbReference type="Gene3D" id="3.40.50.1820">
    <property type="entry name" value="alpha/beta hydrolase"/>
    <property type="match status" value="1"/>
</dbReference>
<dbReference type="Proteomes" id="UP000028701">
    <property type="component" value="Unassembled WGS sequence"/>
</dbReference>
<dbReference type="InterPro" id="IPR029058">
    <property type="entry name" value="AB_hydrolase_fold"/>
</dbReference>
<proteinExistence type="predicted"/>
<accession>A0A081CPK3</accession>
<gene>
    <name evidence="1" type="ORF">RRU01S_01_00260</name>
</gene>